<dbReference type="InterPro" id="IPR050738">
    <property type="entry name" value="Sulfatase"/>
</dbReference>
<feature type="region of interest" description="Disordered" evidence="5">
    <location>
        <begin position="33"/>
        <end position="68"/>
    </location>
</feature>
<dbReference type="PROSITE" id="PS00523">
    <property type="entry name" value="SULFATASE_1"/>
    <property type="match status" value="1"/>
</dbReference>
<evidence type="ECO:0000256" key="4">
    <source>
        <dbReference type="ARBA" id="ARBA00022837"/>
    </source>
</evidence>
<evidence type="ECO:0000313" key="9">
    <source>
        <dbReference type="Proteomes" id="UP001205890"/>
    </source>
</evidence>
<keyword evidence="6" id="KW-0732">Signal</keyword>
<comment type="caution">
    <text evidence="8">The sequence shown here is derived from an EMBL/GenBank/DDBJ whole genome shotgun (WGS) entry which is preliminary data.</text>
</comment>
<dbReference type="PANTHER" id="PTHR42693">
    <property type="entry name" value="ARYLSULFATASE FAMILY MEMBER"/>
    <property type="match status" value="1"/>
</dbReference>
<gene>
    <name evidence="8" type="ORF">NK718_05355</name>
</gene>
<dbReference type="Gene3D" id="3.30.1120.10">
    <property type="match status" value="1"/>
</dbReference>
<dbReference type="PANTHER" id="PTHR42693:SF43">
    <property type="entry name" value="BLL2667 PROTEIN"/>
    <property type="match status" value="1"/>
</dbReference>
<keyword evidence="2" id="KW-0479">Metal-binding</keyword>
<evidence type="ECO:0000313" key="8">
    <source>
        <dbReference type="EMBL" id="MCP8937934.1"/>
    </source>
</evidence>
<name>A0ABT1L8W9_9HYPH</name>
<dbReference type="InterPro" id="IPR024607">
    <property type="entry name" value="Sulfatase_CS"/>
</dbReference>
<comment type="similarity">
    <text evidence="1">Belongs to the sulfatase family.</text>
</comment>
<dbReference type="Pfam" id="PF00884">
    <property type="entry name" value="Sulfatase"/>
    <property type="match status" value="1"/>
</dbReference>
<feature type="signal peptide" evidence="6">
    <location>
        <begin position="1"/>
        <end position="32"/>
    </location>
</feature>
<organism evidence="8 9">
    <name type="scientific">Alsobacter ponti</name>
    <dbReference type="NCBI Taxonomy" id="2962936"/>
    <lineage>
        <taxon>Bacteria</taxon>
        <taxon>Pseudomonadati</taxon>
        <taxon>Pseudomonadota</taxon>
        <taxon>Alphaproteobacteria</taxon>
        <taxon>Hyphomicrobiales</taxon>
        <taxon>Alsobacteraceae</taxon>
        <taxon>Alsobacter</taxon>
    </lineage>
</organism>
<evidence type="ECO:0000256" key="3">
    <source>
        <dbReference type="ARBA" id="ARBA00022801"/>
    </source>
</evidence>
<feature type="compositionally biased region" description="Low complexity" evidence="5">
    <location>
        <begin position="33"/>
        <end position="49"/>
    </location>
</feature>
<dbReference type="EMBL" id="JANCLU010000004">
    <property type="protein sequence ID" value="MCP8937934.1"/>
    <property type="molecule type" value="Genomic_DNA"/>
</dbReference>
<accession>A0ABT1L8W9</accession>
<dbReference type="CDD" id="cd16025">
    <property type="entry name" value="PAS_like"/>
    <property type="match status" value="1"/>
</dbReference>
<dbReference type="RefSeq" id="WP_254739355.1">
    <property type="nucleotide sequence ID" value="NZ_JANCLU010000004.1"/>
</dbReference>
<keyword evidence="4" id="KW-0106">Calcium</keyword>
<evidence type="ECO:0000256" key="1">
    <source>
        <dbReference type="ARBA" id="ARBA00008779"/>
    </source>
</evidence>
<dbReference type="SUPFAM" id="SSF53649">
    <property type="entry name" value="Alkaline phosphatase-like"/>
    <property type="match status" value="1"/>
</dbReference>
<keyword evidence="3" id="KW-0378">Hydrolase</keyword>
<evidence type="ECO:0000256" key="6">
    <source>
        <dbReference type="SAM" id="SignalP"/>
    </source>
</evidence>
<dbReference type="InterPro" id="IPR017850">
    <property type="entry name" value="Alkaline_phosphatase_core_sf"/>
</dbReference>
<feature type="chain" id="PRO_5045995685" evidence="6">
    <location>
        <begin position="33"/>
        <end position="859"/>
    </location>
</feature>
<dbReference type="InterPro" id="IPR000917">
    <property type="entry name" value="Sulfatase_N"/>
</dbReference>
<reference evidence="8 9" key="1">
    <citation type="submission" date="2022-07" db="EMBL/GenBank/DDBJ databases">
        <authorList>
            <person name="Li W.-J."/>
            <person name="Deng Q.-Q."/>
        </authorList>
    </citation>
    <scope>NUCLEOTIDE SEQUENCE [LARGE SCALE GENOMIC DNA]</scope>
    <source>
        <strain evidence="8 9">SYSU M60028</strain>
    </source>
</reference>
<dbReference type="Proteomes" id="UP001205890">
    <property type="component" value="Unassembled WGS sequence"/>
</dbReference>
<keyword evidence="9" id="KW-1185">Reference proteome</keyword>
<protein>
    <submittedName>
        <fullName evidence="8">Arylsulfatase</fullName>
    </submittedName>
</protein>
<evidence type="ECO:0000259" key="7">
    <source>
        <dbReference type="Pfam" id="PF00884"/>
    </source>
</evidence>
<proteinExistence type="inferred from homology"/>
<sequence length="859" mass="93291">MFHLSLGWARGCGRVTLLAGLLAAGASFGQSAPPSAPGVGVAATAQTGGTPRGPAPGAPNATTTIDGRVLPPPPAPFGGEINLNAMQSRPFWPARVAPPKGAPNVLLIMTDDVGFGAPSTFGGVIPTPNLDRIANAGLRYTNFHSTALCSPTRAALITGRNHHSVGFGVISEQSTGFPGYNSIIGPDNATIGRILKENGYRTAWFGKNHNTPTYQASQAGPFDQWPLGMGFEYFYGFVGGDTSQWQPNLFRNTTAIYPYVNNPKWNLVTAMADDAIGWLNQLNSIDPEMPFFLYYVPGATHAPHHPTPEWIKKISDMHLFDQGWNKLRDQIFANQKKLGVIPQDAQLTPWPADLLKNWDSLTDEERKLFVRQADVYAAYLAYADDEIGRVIQAVQDMGKLDDTLVIYISGDNGASAEGSPNGTPSEMMQFNGVELTAAEQMKWFDVWGSQYTYNHMAVPWAWAFDTPFKWTKQVPSFFGGTRQGMAISWPRKIADKGGVRHQFHHVIDIVPTLLEATGIPAPVTVDGIAQKPIEGVSMAYTWDKANAAAPSTHHTQYFEMMGVQGLYDDGWMLSAVPVRAPWQLLGAATADPASAYKFELYNVAKDWTQNQDLAAAEPRRLREMQQLMFAEFGRNNVLPLDASVATRLVSPRPSLSAGRSNFVYTAPVTGIPDGAAPSLLNTSYTITADIEVPASGAEGVVVTEGGRFGGWGLYLLKGKPTFTWNLLDLRRVKWTGDLPLAPGKHQIVFDFKYDGLGFATLAFNNLSGIGRGGVGVLKVDGKEVARQQLDRTVPLALPVDETFDVGSDTGTPVDDQDYQVPFAFTGKLARLAIDLDRPRLSPDDEKKLADAMRAASDAK</sequence>
<evidence type="ECO:0000256" key="5">
    <source>
        <dbReference type="SAM" id="MobiDB-lite"/>
    </source>
</evidence>
<dbReference type="Gene3D" id="3.40.720.10">
    <property type="entry name" value="Alkaline Phosphatase, subunit A"/>
    <property type="match status" value="1"/>
</dbReference>
<feature type="domain" description="Sulfatase N-terminal" evidence="7">
    <location>
        <begin position="103"/>
        <end position="519"/>
    </location>
</feature>
<evidence type="ECO:0000256" key="2">
    <source>
        <dbReference type="ARBA" id="ARBA00022723"/>
    </source>
</evidence>